<organism evidence="1 2">
    <name type="scientific">Streptomyces roseochromogenus subsp. oscitans DS 12.976</name>
    <dbReference type="NCBI Taxonomy" id="1352936"/>
    <lineage>
        <taxon>Bacteria</taxon>
        <taxon>Bacillati</taxon>
        <taxon>Actinomycetota</taxon>
        <taxon>Actinomycetes</taxon>
        <taxon>Kitasatosporales</taxon>
        <taxon>Streptomycetaceae</taxon>
        <taxon>Streptomyces</taxon>
    </lineage>
</organism>
<dbReference type="EMBL" id="AWQX01000218">
    <property type="protein sequence ID" value="EST26948.1"/>
    <property type="molecule type" value="Genomic_DNA"/>
</dbReference>
<keyword evidence="2" id="KW-1185">Reference proteome</keyword>
<name>V6K4G8_STRRC</name>
<proteinExistence type="predicted"/>
<evidence type="ECO:0008006" key="3">
    <source>
        <dbReference type="Google" id="ProtNLM"/>
    </source>
</evidence>
<gene>
    <name evidence="1" type="ORF">M878_25990</name>
</gene>
<dbReference type="Pfam" id="PF13242">
    <property type="entry name" value="Hydrolase_like"/>
    <property type="match status" value="1"/>
</dbReference>
<dbReference type="Gene3D" id="3.40.50.1000">
    <property type="entry name" value="HAD superfamily/HAD-like"/>
    <property type="match status" value="1"/>
</dbReference>
<evidence type="ECO:0000313" key="2">
    <source>
        <dbReference type="Proteomes" id="UP000017984"/>
    </source>
</evidence>
<dbReference type="HOGENOM" id="CLU_190668_0_0_11"/>
<comment type="caution">
    <text evidence="1">The sequence shown here is derived from an EMBL/GenBank/DDBJ whole genome shotgun (WGS) entry which is preliminary data.</text>
</comment>
<dbReference type="PATRIC" id="fig|1352936.5.peg.5424"/>
<reference evidence="1 2" key="1">
    <citation type="journal article" date="2014" name="Genome Announc.">
        <title>Draft Genome Sequence of Streptomyces roseochromogenes subsp. oscitans DS 12.976, Producer of the Aminocoumarin Antibiotic Clorobiocin.</title>
        <authorList>
            <person name="Ruckert C."/>
            <person name="Kalinowski J."/>
            <person name="Heide L."/>
            <person name="Apel A.K."/>
        </authorList>
    </citation>
    <scope>NUCLEOTIDE SEQUENCE [LARGE SCALE GENOMIC DNA]</scope>
    <source>
        <strain evidence="1 2">DS 12.976</strain>
    </source>
</reference>
<protein>
    <recommendedName>
        <fullName evidence="3">HAD family hydrolase</fullName>
    </recommendedName>
</protein>
<dbReference type="InterPro" id="IPR036412">
    <property type="entry name" value="HAD-like_sf"/>
</dbReference>
<evidence type="ECO:0000313" key="1">
    <source>
        <dbReference type="EMBL" id="EST26948.1"/>
    </source>
</evidence>
<dbReference type="InterPro" id="IPR023214">
    <property type="entry name" value="HAD_sf"/>
</dbReference>
<accession>V6K4G8</accession>
<dbReference type="STRING" id="1352936.M878_25990"/>
<dbReference type="SUPFAM" id="SSF56784">
    <property type="entry name" value="HAD-like"/>
    <property type="match status" value="1"/>
</dbReference>
<sequence length="74" mass="7649">MIFQKAAVACGADLALGGWMVGDGVDTDIRGGRAAGLHTIWISGGRPWTSDDARPDHVTTDVGQAIDLLLTTVG</sequence>
<dbReference type="Proteomes" id="UP000017984">
    <property type="component" value="Chromosome"/>
</dbReference>
<dbReference type="AlphaFoldDB" id="V6K4G8"/>